<evidence type="ECO:0000313" key="1">
    <source>
        <dbReference type="Proteomes" id="UP000095287"/>
    </source>
</evidence>
<name>A0A1I7YDP6_9BILA</name>
<protein>
    <submittedName>
        <fullName evidence="2">FBA_2 domain-containing protein</fullName>
    </submittedName>
</protein>
<evidence type="ECO:0000313" key="2">
    <source>
        <dbReference type="WBParaSite" id="L893_g15077.t1"/>
    </source>
</evidence>
<sequence>MNTVPFVFCERVCDTLSDHVIHHAEKLSGYYGKLAQIACGKRAHYYGPVEWGIEGRGYLEYDDDHLYEPEEIKAVPKKFVRHVTIELSDPENGNVFREVVKLFPYAIYRLSLESSSINEAWIDFANSLKRFNMTIENKLEDSAIPLFRKLIEGRTICKLTIDDTVCEGETLEALKSIISQDQFEELTILRNAGVVREFLQFWWDNSGKLTGKSLILKEIHEGHDKLVEFFLQRSGETPQFHILQGTKDLVFGMRFHLDVCSKEECDFIDKYYRHNQIVFEEPSCVYKFKGGEGDAQRTLYISFDCNNAFEVARYSPRRFAKRYARREKRSYHESDTESDESTSGGDWHSDLCDWGTTERPASRKGHKNLSFIRDASHIRLFFA</sequence>
<organism evidence="1 2">
    <name type="scientific">Steinernema glaseri</name>
    <dbReference type="NCBI Taxonomy" id="37863"/>
    <lineage>
        <taxon>Eukaryota</taxon>
        <taxon>Metazoa</taxon>
        <taxon>Ecdysozoa</taxon>
        <taxon>Nematoda</taxon>
        <taxon>Chromadorea</taxon>
        <taxon>Rhabditida</taxon>
        <taxon>Tylenchina</taxon>
        <taxon>Panagrolaimomorpha</taxon>
        <taxon>Strongyloidoidea</taxon>
        <taxon>Steinernematidae</taxon>
        <taxon>Steinernema</taxon>
    </lineage>
</organism>
<dbReference type="AlphaFoldDB" id="A0A1I7YDP6"/>
<dbReference type="Proteomes" id="UP000095287">
    <property type="component" value="Unplaced"/>
</dbReference>
<proteinExistence type="predicted"/>
<dbReference type="WBParaSite" id="L893_g15077.t1">
    <property type="protein sequence ID" value="L893_g15077.t1"/>
    <property type="gene ID" value="L893_g15077"/>
</dbReference>
<accession>A0A1I7YDP6</accession>
<keyword evidence="1" id="KW-1185">Reference proteome</keyword>
<reference evidence="2" key="1">
    <citation type="submission" date="2016-11" db="UniProtKB">
        <authorList>
            <consortium name="WormBaseParasite"/>
        </authorList>
    </citation>
    <scope>IDENTIFICATION</scope>
</reference>